<feature type="transmembrane region" description="Helical" evidence="1">
    <location>
        <begin position="360"/>
        <end position="382"/>
    </location>
</feature>
<sequence>MYKKILVFIIILVASLSIFLKFISHNEKDFIYVVPKIKYIEVLDRNIGEYSILSPDGEKMNFEMRNFLNGKIFFNVPNGEYILEINYDNQEKYVSFIKDDNWKKIIITLQGDTFSKKQKIALNLITLTLIILNIFIYIKTNKEIKKDKILNSAFFILILKILFSFRGNFQTDFIKFLEFFISAALGFLIIFYILNNRMNKKYKKIKYLVYVLTALSFVYYTLIAINLLSPQIYTYILSTHEILLTFLRKMYQFINLRRIILLVIMLNLLINKRFTVSPYKFYYFSVIFLYLFMEFFYIAFPKFINLYSFIKLIEYMCIYWGLVFVSLKIYTPNISRVVRYLLGFTIAYITLFYFKTLLEPGIILITIFILDFYTMTFEKILFVKTEILEKSYTKLCLVQNRSEFEEELEKELKKNLKVKSVLVKIFIDEKEILEYLTSLDLCENNLFIKKENIRKENYSTGIRLAFNGNPYVGAIFIEEYEYEMDIENIKYLIGISEKVAGIANNIKLNSIYKELSFDD</sequence>
<dbReference type="RefSeq" id="WP_005978464.1">
    <property type="nucleotide sequence ID" value="NZ_CP028105.1"/>
</dbReference>
<evidence type="ECO:0008006" key="4">
    <source>
        <dbReference type="Google" id="ProtNLM"/>
    </source>
</evidence>
<evidence type="ECO:0000313" key="3">
    <source>
        <dbReference type="Proteomes" id="UP000249008"/>
    </source>
</evidence>
<evidence type="ECO:0000256" key="1">
    <source>
        <dbReference type="SAM" id="Phobius"/>
    </source>
</evidence>
<feature type="transmembrane region" description="Helical" evidence="1">
    <location>
        <begin position="281"/>
        <end position="300"/>
    </location>
</feature>
<feature type="transmembrane region" description="Helical" evidence="1">
    <location>
        <begin position="207"/>
        <end position="230"/>
    </location>
</feature>
<name>A0AAX2JEQ3_9FUSO</name>
<feature type="transmembrane region" description="Helical" evidence="1">
    <location>
        <begin position="306"/>
        <end position="325"/>
    </location>
</feature>
<feature type="transmembrane region" description="Helical" evidence="1">
    <location>
        <begin position="5"/>
        <end position="23"/>
    </location>
</feature>
<accession>A0AAX2JEQ3</accession>
<dbReference type="Proteomes" id="UP000249008">
    <property type="component" value="Chromosome 1"/>
</dbReference>
<dbReference type="AlphaFoldDB" id="A0AAX2JEQ3"/>
<keyword evidence="1" id="KW-0812">Transmembrane</keyword>
<protein>
    <recommendedName>
        <fullName evidence="4">DUF1430 domain-containing protein</fullName>
    </recommendedName>
</protein>
<reference evidence="2 3" key="1">
    <citation type="submission" date="2018-06" db="EMBL/GenBank/DDBJ databases">
        <authorList>
            <consortium name="Pathogen Informatics"/>
            <person name="Doyle S."/>
        </authorList>
    </citation>
    <scope>NUCLEOTIDE SEQUENCE [LARGE SCALE GENOMIC DNA]</scope>
    <source>
        <strain evidence="2 3">NCTC12112</strain>
    </source>
</reference>
<feature type="transmembrane region" description="Helical" evidence="1">
    <location>
        <begin position="250"/>
        <end position="269"/>
    </location>
</feature>
<gene>
    <name evidence="2" type="ORF">NCTC12112_03088</name>
</gene>
<keyword evidence="1" id="KW-0472">Membrane</keyword>
<organism evidence="2 3">
    <name type="scientific">Fusobacterium ulcerans</name>
    <dbReference type="NCBI Taxonomy" id="861"/>
    <lineage>
        <taxon>Bacteria</taxon>
        <taxon>Fusobacteriati</taxon>
        <taxon>Fusobacteriota</taxon>
        <taxon>Fusobacteriia</taxon>
        <taxon>Fusobacteriales</taxon>
        <taxon>Fusobacteriaceae</taxon>
        <taxon>Fusobacterium</taxon>
    </lineage>
</organism>
<dbReference type="GeneID" id="78454352"/>
<feature type="transmembrane region" description="Helical" evidence="1">
    <location>
        <begin position="173"/>
        <end position="195"/>
    </location>
</feature>
<dbReference type="KEGG" id="ful:C4N20_05995"/>
<dbReference type="EMBL" id="LS483487">
    <property type="protein sequence ID" value="SQJ15721.1"/>
    <property type="molecule type" value="Genomic_DNA"/>
</dbReference>
<proteinExistence type="predicted"/>
<feature type="transmembrane region" description="Helical" evidence="1">
    <location>
        <begin position="337"/>
        <end position="354"/>
    </location>
</feature>
<keyword evidence="1" id="KW-1133">Transmembrane helix</keyword>
<feature type="transmembrane region" description="Helical" evidence="1">
    <location>
        <begin position="150"/>
        <end position="167"/>
    </location>
</feature>
<feature type="transmembrane region" description="Helical" evidence="1">
    <location>
        <begin position="120"/>
        <end position="138"/>
    </location>
</feature>
<evidence type="ECO:0000313" key="2">
    <source>
        <dbReference type="EMBL" id="SQJ15721.1"/>
    </source>
</evidence>